<organism evidence="7 8">
    <name type="scientific">Nocardioides gansuensis</name>
    <dbReference type="NCBI Taxonomy" id="2138300"/>
    <lineage>
        <taxon>Bacteria</taxon>
        <taxon>Bacillati</taxon>
        <taxon>Actinomycetota</taxon>
        <taxon>Actinomycetes</taxon>
        <taxon>Propionibacteriales</taxon>
        <taxon>Nocardioidaceae</taxon>
        <taxon>Nocardioides</taxon>
    </lineage>
</organism>
<keyword evidence="3 6" id="KW-0812">Transmembrane</keyword>
<dbReference type="Pfam" id="PF01810">
    <property type="entry name" value="LysE"/>
    <property type="match status" value="1"/>
</dbReference>
<evidence type="ECO:0000256" key="3">
    <source>
        <dbReference type="ARBA" id="ARBA00022692"/>
    </source>
</evidence>
<sequence length="213" mass="22362">MQLVSLASLLGVVVVALGMVLTPGPNMVYLASRSISQGRRAGLVSLAGVALGFIVYLLAAAAGLSALFVAVPEAYQVVKLAGAAYLAWLAWQMLRPGGGSPFEPRDLAPHSPRRLFGMGVVTNLLNPKIALMYAALIPQFVDPALGAAWWQFLQLGTAQIVVAVTVNALIVLTSAALAGFLTRHPRVLQAQRFASGTLLGFFAAKMATSRPHS</sequence>
<dbReference type="PANTHER" id="PTHR30086">
    <property type="entry name" value="ARGININE EXPORTER PROTEIN ARGO"/>
    <property type="match status" value="1"/>
</dbReference>
<dbReference type="PIRSF" id="PIRSF006324">
    <property type="entry name" value="LeuE"/>
    <property type="match status" value="1"/>
</dbReference>
<comment type="subcellular location">
    <subcellularLocation>
        <location evidence="1">Cell membrane</location>
        <topology evidence="1">Multi-pass membrane protein</topology>
    </subcellularLocation>
</comment>
<keyword evidence="2" id="KW-1003">Cell membrane</keyword>
<feature type="transmembrane region" description="Helical" evidence="6">
    <location>
        <begin position="157"/>
        <end position="182"/>
    </location>
</feature>
<evidence type="ECO:0000313" key="8">
    <source>
        <dbReference type="Proteomes" id="UP000246018"/>
    </source>
</evidence>
<evidence type="ECO:0000313" key="7">
    <source>
        <dbReference type="EMBL" id="PVG83262.1"/>
    </source>
</evidence>
<dbReference type="Proteomes" id="UP000246018">
    <property type="component" value="Unassembled WGS sequence"/>
</dbReference>
<dbReference type="GO" id="GO:0005886">
    <property type="term" value="C:plasma membrane"/>
    <property type="evidence" value="ECO:0007669"/>
    <property type="project" value="UniProtKB-SubCell"/>
</dbReference>
<reference evidence="7 8" key="1">
    <citation type="submission" date="2018-04" db="EMBL/GenBank/DDBJ databases">
        <title>Genome of Nocardioides gansuensis WSJ-1.</title>
        <authorList>
            <person name="Wu S."/>
            <person name="Wang G."/>
        </authorList>
    </citation>
    <scope>NUCLEOTIDE SEQUENCE [LARGE SCALE GENOMIC DNA]</scope>
    <source>
        <strain evidence="7 8">WSJ-1</strain>
    </source>
</reference>
<evidence type="ECO:0000256" key="4">
    <source>
        <dbReference type="ARBA" id="ARBA00022989"/>
    </source>
</evidence>
<accession>A0A2T8FC34</accession>
<dbReference type="RefSeq" id="WP_116571741.1">
    <property type="nucleotide sequence ID" value="NZ_QDGZ01000003.1"/>
</dbReference>
<keyword evidence="5 6" id="KW-0472">Membrane</keyword>
<keyword evidence="8" id="KW-1185">Reference proteome</keyword>
<dbReference type="InterPro" id="IPR001123">
    <property type="entry name" value="LeuE-type"/>
</dbReference>
<proteinExistence type="predicted"/>
<keyword evidence="4 6" id="KW-1133">Transmembrane helix</keyword>
<evidence type="ECO:0000256" key="1">
    <source>
        <dbReference type="ARBA" id="ARBA00004651"/>
    </source>
</evidence>
<dbReference type="AlphaFoldDB" id="A0A2T8FC34"/>
<evidence type="ECO:0000256" key="5">
    <source>
        <dbReference type="ARBA" id="ARBA00023136"/>
    </source>
</evidence>
<dbReference type="EMBL" id="QDGZ01000003">
    <property type="protein sequence ID" value="PVG83262.1"/>
    <property type="molecule type" value="Genomic_DNA"/>
</dbReference>
<feature type="transmembrane region" description="Helical" evidence="6">
    <location>
        <begin position="43"/>
        <end position="68"/>
    </location>
</feature>
<dbReference type="GO" id="GO:0015171">
    <property type="term" value="F:amino acid transmembrane transporter activity"/>
    <property type="evidence" value="ECO:0007669"/>
    <property type="project" value="TreeGrafter"/>
</dbReference>
<dbReference type="PANTHER" id="PTHR30086:SF20">
    <property type="entry name" value="ARGININE EXPORTER PROTEIN ARGO-RELATED"/>
    <property type="match status" value="1"/>
</dbReference>
<evidence type="ECO:0000256" key="2">
    <source>
        <dbReference type="ARBA" id="ARBA00022475"/>
    </source>
</evidence>
<protein>
    <submittedName>
        <fullName evidence="7">Lysine transporter LysE</fullName>
    </submittedName>
</protein>
<feature type="transmembrane region" description="Helical" evidence="6">
    <location>
        <begin position="6"/>
        <end position="31"/>
    </location>
</feature>
<comment type="caution">
    <text evidence="7">The sequence shown here is derived from an EMBL/GenBank/DDBJ whole genome shotgun (WGS) entry which is preliminary data.</text>
</comment>
<feature type="transmembrane region" description="Helical" evidence="6">
    <location>
        <begin position="115"/>
        <end position="137"/>
    </location>
</feature>
<name>A0A2T8FC34_9ACTN</name>
<gene>
    <name evidence="7" type="ORF">DDE18_08160</name>
</gene>
<dbReference type="OrthoDB" id="3175972at2"/>
<evidence type="ECO:0000256" key="6">
    <source>
        <dbReference type="SAM" id="Phobius"/>
    </source>
</evidence>